<organism evidence="2 3">
    <name type="scientific">Aspergillus nomiae NRRL (strain ATCC 15546 / NRRL 13137 / CBS 260.88 / M93)</name>
    <dbReference type="NCBI Taxonomy" id="1509407"/>
    <lineage>
        <taxon>Eukaryota</taxon>
        <taxon>Fungi</taxon>
        <taxon>Dikarya</taxon>
        <taxon>Ascomycota</taxon>
        <taxon>Pezizomycotina</taxon>
        <taxon>Eurotiomycetes</taxon>
        <taxon>Eurotiomycetidae</taxon>
        <taxon>Eurotiales</taxon>
        <taxon>Aspergillaceae</taxon>
        <taxon>Aspergillus</taxon>
        <taxon>Aspergillus subgen. Circumdati</taxon>
    </lineage>
</organism>
<dbReference type="AlphaFoldDB" id="A0A0L1JBI6"/>
<dbReference type="EMBL" id="JNOM01000045">
    <property type="protein sequence ID" value="KNG88793.1"/>
    <property type="molecule type" value="Genomic_DNA"/>
</dbReference>
<dbReference type="GeneID" id="26804592"/>
<dbReference type="RefSeq" id="XP_015409716.1">
    <property type="nucleotide sequence ID" value="XM_015548045.1"/>
</dbReference>
<dbReference type="SUPFAM" id="SSF53474">
    <property type="entry name" value="alpha/beta-Hydrolases"/>
    <property type="match status" value="1"/>
</dbReference>
<evidence type="ECO:0000259" key="1">
    <source>
        <dbReference type="Pfam" id="PF12697"/>
    </source>
</evidence>
<dbReference type="PANTHER" id="PTHR43194">
    <property type="entry name" value="HYDROLASE ALPHA/BETA FOLD FAMILY"/>
    <property type="match status" value="1"/>
</dbReference>
<dbReference type="Proteomes" id="UP000037505">
    <property type="component" value="Unassembled WGS sequence"/>
</dbReference>
<evidence type="ECO:0000313" key="3">
    <source>
        <dbReference type="Proteomes" id="UP000037505"/>
    </source>
</evidence>
<protein>
    <recommendedName>
        <fullName evidence="1">AB hydrolase-1 domain-containing protein</fullName>
    </recommendedName>
</protein>
<accession>A0A0L1JBI6</accession>
<dbReference type="OrthoDB" id="9978720at2759"/>
<dbReference type="InterPro" id="IPR000073">
    <property type="entry name" value="AB_hydrolase_1"/>
</dbReference>
<comment type="caution">
    <text evidence="2">The sequence shown here is derived from an EMBL/GenBank/DDBJ whole genome shotgun (WGS) entry which is preliminary data.</text>
</comment>
<reference evidence="2 3" key="1">
    <citation type="submission" date="2014-06" db="EMBL/GenBank/DDBJ databases">
        <title>The Genome of the Aflatoxigenic Filamentous Fungus Aspergillus nomius.</title>
        <authorList>
            <person name="Moore M.G."/>
            <person name="Shannon B.M."/>
            <person name="Brian M.M."/>
        </authorList>
    </citation>
    <scope>NUCLEOTIDE SEQUENCE [LARGE SCALE GENOMIC DNA]</scope>
    <source>
        <strain evidence="2 3">NRRL 13137</strain>
    </source>
</reference>
<sequence>MTPPFPRFPFVPSILDSPAMPHVCQAFAAVILASMLLLSRVVHGVEKFSKVAPHFRDYFYVGGEYVHVSGSTGGTYFHNQMYVEKLSPVHEHVQPYPIVFVHGGGQSGTNFLNKPDGSPGWASWFLNHGYVVYLLDRTLTGRSPILPGDDDLSQTAFSAEFISQRFTAVQKYPLWPQAKLHTQWPGTGEMGDAFFDAYYMSTVQSVSDSQIQEETMKAAGERLLDRIGPAVVITHSQGGLYGWSWADSRPGLIKALIQIEPKGPPFREVIFSSAYSRPWGLTSIPLAYDPPPTNLSSPLTMKSVPADSHDLLPCIIQQEPSKKLPNLARVPILISTGEASYHAAYDYCFIKFLHQAGVPAEHLELSRVGLNGNGHLHFMERNSDDIAQTLHEWVVVKVNGTL</sequence>
<dbReference type="Pfam" id="PF12697">
    <property type="entry name" value="Abhydrolase_6"/>
    <property type="match status" value="1"/>
</dbReference>
<dbReference type="PANTHER" id="PTHR43194:SF4">
    <property type="entry name" value="AB HYDROLASE-1 DOMAIN-CONTAINING PROTEIN"/>
    <property type="match status" value="1"/>
</dbReference>
<keyword evidence="3" id="KW-1185">Reference proteome</keyword>
<dbReference type="STRING" id="1509407.A0A0L1JBI6"/>
<proteinExistence type="predicted"/>
<dbReference type="InterPro" id="IPR029058">
    <property type="entry name" value="AB_hydrolase_fold"/>
</dbReference>
<gene>
    <name evidence="2" type="ORF">ANOM_002788</name>
</gene>
<dbReference type="Gene3D" id="3.40.50.1820">
    <property type="entry name" value="alpha/beta hydrolase"/>
    <property type="match status" value="1"/>
</dbReference>
<name>A0A0L1JBI6_ASPN3</name>
<evidence type="ECO:0000313" key="2">
    <source>
        <dbReference type="EMBL" id="KNG88793.1"/>
    </source>
</evidence>
<dbReference type="CDD" id="cd12809">
    <property type="entry name" value="Esterase_713_like-2"/>
    <property type="match status" value="1"/>
</dbReference>
<feature type="domain" description="AB hydrolase-1" evidence="1">
    <location>
        <begin position="98"/>
        <end position="388"/>
    </location>
</feature>
<dbReference type="InterPro" id="IPR050228">
    <property type="entry name" value="Carboxylesterase_BioH"/>
</dbReference>